<protein>
    <submittedName>
        <fullName evidence="2">Uncharacterized protein</fullName>
    </submittedName>
</protein>
<feature type="region of interest" description="Disordered" evidence="1">
    <location>
        <begin position="50"/>
        <end position="101"/>
    </location>
</feature>
<dbReference type="RefSeq" id="WP_240131211.1">
    <property type="nucleotide sequence ID" value="NZ_JACSDI010000007.1"/>
</dbReference>
<name>A0ABS9QW47_9GAMM</name>
<evidence type="ECO:0000313" key="2">
    <source>
        <dbReference type="EMBL" id="MCG9964593.1"/>
    </source>
</evidence>
<dbReference type="Proteomes" id="UP000829384">
    <property type="component" value="Unassembled WGS sequence"/>
</dbReference>
<dbReference type="EMBL" id="JACSDI010000007">
    <property type="protein sequence ID" value="MCG9964593.1"/>
    <property type="molecule type" value="Genomic_DNA"/>
</dbReference>
<evidence type="ECO:0000256" key="1">
    <source>
        <dbReference type="SAM" id="MobiDB-lite"/>
    </source>
</evidence>
<comment type="caution">
    <text evidence="2">The sequence shown here is derived from an EMBL/GenBank/DDBJ whole genome shotgun (WGS) entry which is preliminary data.</text>
</comment>
<evidence type="ECO:0000313" key="3">
    <source>
        <dbReference type="Proteomes" id="UP000829384"/>
    </source>
</evidence>
<reference evidence="2 3" key="1">
    <citation type="submission" date="2020-08" db="EMBL/GenBank/DDBJ databases">
        <title>Whole genome sequence of Shewanella sp strain PS-2.</title>
        <authorList>
            <person name="Das S.K."/>
        </authorList>
    </citation>
    <scope>NUCLEOTIDE SEQUENCE [LARGE SCALE GENOMIC DNA]</scope>
    <source>
        <strain evidence="2 3">PS-2</strain>
    </source>
</reference>
<proteinExistence type="predicted"/>
<keyword evidence="3" id="KW-1185">Reference proteome</keyword>
<sequence>MQVNQSGISGAYAAQSGNIAATKNIEDSAQADKVDSYTVQTDTVTISQAALDAAASDTETQGNGSGTEPPLVGTDGNGSGTEPPLVETQGNGSGTEPPKAN</sequence>
<organism evidence="2 3">
    <name type="scientific">Shewanella cutis</name>
    <dbReference type="NCBI Taxonomy" id="2766780"/>
    <lineage>
        <taxon>Bacteria</taxon>
        <taxon>Pseudomonadati</taxon>
        <taxon>Pseudomonadota</taxon>
        <taxon>Gammaproteobacteria</taxon>
        <taxon>Alteromonadales</taxon>
        <taxon>Shewanellaceae</taxon>
        <taxon>Shewanella</taxon>
    </lineage>
</organism>
<gene>
    <name evidence="2" type="ORF">H9J30_11795</name>
</gene>
<accession>A0ABS9QW47</accession>